<keyword evidence="2" id="KW-1185">Reference proteome</keyword>
<dbReference type="SUPFAM" id="SSF50022">
    <property type="entry name" value="ISP domain"/>
    <property type="match status" value="1"/>
</dbReference>
<evidence type="ECO:0000313" key="1">
    <source>
        <dbReference type="EMBL" id="QZN98985.1"/>
    </source>
</evidence>
<name>A0A9E6RDC4_9HYPH</name>
<dbReference type="RefSeq" id="WP_261402001.1">
    <property type="nucleotide sequence ID" value="NZ_CP081869.1"/>
</dbReference>
<dbReference type="PANTHER" id="PTHR43756:SF5">
    <property type="entry name" value="CHOLINE MONOOXYGENASE, CHLOROPLASTIC"/>
    <property type="match status" value="1"/>
</dbReference>
<dbReference type="InterPro" id="IPR036922">
    <property type="entry name" value="Rieske_2Fe-2S_sf"/>
</dbReference>
<dbReference type="Proteomes" id="UP000825701">
    <property type="component" value="Chromosome"/>
</dbReference>
<protein>
    <submittedName>
        <fullName evidence="1">Ring-hydroxylating oxygenase subunit alpha</fullName>
    </submittedName>
</protein>
<dbReference type="KEGG" id="cmet:K6K41_19170"/>
<proteinExistence type="predicted"/>
<organism evidence="1 2">
    <name type="scientific">Chenggangzhangella methanolivorans</name>
    <dbReference type="NCBI Taxonomy" id="1437009"/>
    <lineage>
        <taxon>Bacteria</taxon>
        <taxon>Pseudomonadati</taxon>
        <taxon>Pseudomonadota</taxon>
        <taxon>Alphaproteobacteria</taxon>
        <taxon>Hyphomicrobiales</taxon>
        <taxon>Methylopilaceae</taxon>
        <taxon>Chenggangzhangella</taxon>
    </lineage>
</organism>
<dbReference type="InterPro" id="IPR001663">
    <property type="entry name" value="Rng_hydr_dOase-A"/>
</dbReference>
<evidence type="ECO:0000313" key="2">
    <source>
        <dbReference type="Proteomes" id="UP000825701"/>
    </source>
</evidence>
<dbReference type="EMBL" id="CP081869">
    <property type="protein sequence ID" value="QZN98985.1"/>
    <property type="molecule type" value="Genomic_DNA"/>
</dbReference>
<gene>
    <name evidence="1" type="ORF">K6K41_19170</name>
</gene>
<dbReference type="AlphaFoldDB" id="A0A9E6RDC4"/>
<accession>A0A9E6RDC4</accession>
<reference evidence="1" key="1">
    <citation type="submission" date="2021-08" db="EMBL/GenBank/DDBJ databases">
        <authorList>
            <person name="Zhang H."/>
            <person name="Xu M."/>
            <person name="Yu Z."/>
            <person name="Yang L."/>
            <person name="Cai Y."/>
        </authorList>
    </citation>
    <scope>NUCLEOTIDE SEQUENCE</scope>
    <source>
        <strain evidence="1">CHL1</strain>
    </source>
</reference>
<dbReference type="PANTHER" id="PTHR43756">
    <property type="entry name" value="CHOLINE MONOOXYGENASE, CHLOROPLASTIC"/>
    <property type="match status" value="1"/>
</dbReference>
<dbReference type="Gene3D" id="2.102.10.10">
    <property type="entry name" value="Rieske [2Fe-2S] iron-sulphur domain"/>
    <property type="match status" value="1"/>
</dbReference>
<sequence length="366" mass="39671">MSHRPDLGFFDEGHDLAGPAFYADAIGDGGKALMLPPAAVRSLAFTHLEDEAVWTRDWICVGSHEAIPNVGDLLPFTVGVHGVHVQRTDDGLAARFNKAQHGGCRAIPLQCQTGAKTKCSFTSCGYSRDRRAIPATELGDGTPEMHQYLGLRPERLLSAQAKSWGPLIFVNLDVAPDWPEQSLRLLGRTMGAFGNHKAERSSELWLEYPANWKLLGTALAEGEPIGEDRRGGWTVSTTTLADGQGATVAWLFPNLVLISTETETAVAVLQQTAIGQTLCRLSVYGAAPEASMDRWRAEIEERAANGVEAHRALSRFGTSHRPETIGQPLPAQTSPLAAWMQRTLADRVARAPLGPIDQPLFQNPKG</sequence>
<dbReference type="GO" id="GO:0051537">
    <property type="term" value="F:2 iron, 2 sulfur cluster binding"/>
    <property type="evidence" value="ECO:0007669"/>
    <property type="project" value="InterPro"/>
</dbReference>